<dbReference type="SMART" id="SM00256">
    <property type="entry name" value="FBOX"/>
    <property type="match status" value="1"/>
</dbReference>
<dbReference type="EMBL" id="DF849179">
    <property type="protein sequence ID" value="GAT55924.1"/>
    <property type="molecule type" value="Genomic_DNA"/>
</dbReference>
<organism evidence="2 3">
    <name type="scientific">Mycena chlorophos</name>
    <name type="common">Agaric fungus</name>
    <name type="synonym">Agaricus chlorophos</name>
    <dbReference type="NCBI Taxonomy" id="658473"/>
    <lineage>
        <taxon>Eukaryota</taxon>
        <taxon>Fungi</taxon>
        <taxon>Dikarya</taxon>
        <taxon>Basidiomycota</taxon>
        <taxon>Agaricomycotina</taxon>
        <taxon>Agaricomycetes</taxon>
        <taxon>Agaricomycetidae</taxon>
        <taxon>Agaricales</taxon>
        <taxon>Marasmiineae</taxon>
        <taxon>Mycenaceae</taxon>
        <taxon>Mycena</taxon>
    </lineage>
</organism>
<dbReference type="PROSITE" id="PS50181">
    <property type="entry name" value="FBOX"/>
    <property type="match status" value="1"/>
</dbReference>
<protein>
    <recommendedName>
        <fullName evidence="1">F-box domain-containing protein</fullName>
    </recommendedName>
</protein>
<accession>A0ABQ0LY01</accession>
<dbReference type="SUPFAM" id="SSF81383">
    <property type="entry name" value="F-box domain"/>
    <property type="match status" value="1"/>
</dbReference>
<dbReference type="Proteomes" id="UP000815677">
    <property type="component" value="Unassembled WGS sequence"/>
</dbReference>
<proteinExistence type="predicted"/>
<dbReference type="InterPro" id="IPR036047">
    <property type="entry name" value="F-box-like_dom_sf"/>
</dbReference>
<dbReference type="Gene3D" id="1.20.1280.50">
    <property type="match status" value="1"/>
</dbReference>
<evidence type="ECO:0000313" key="2">
    <source>
        <dbReference type="EMBL" id="GAT55924.1"/>
    </source>
</evidence>
<sequence length="538" mass="59639">MAHLVDLPPELVLHILRLCDVATVLRVSETCRFLHTVVSDKACWLDIIRDLGRRSIIDHRDAERTSELSTEDLIQLVRRASHGPASWMHPTNSESEGLLPLKSWSSTVPLPDPPATWLSAEFLPGGRHILINSGGTLSCNTIALEEPRCIWTYVPQLPGNPNTTHVEDFHFATETSESDLHTFIICLGGEHGDYVDIVELDTRTGSHRLLLSTPVPASDTMRSGIFCNPVVCGTLAAVGIHPDRSLYLIMDWSQQQAFILEFQFDCTDDAREPDNAQQLFLLDLARGYIIVRARSASRTEEHLYIISADVAFRLYGRPIPPLEAEIPCAETEEYYSIAQLGSDEFRETILITQTITDTTLPDSTDCNRVMQYLENTVGPDDEAHGALRVFADPLCVDAFRVWVYISATRIGPEDAWDDEYRSGLRVSYRDPTGSPGKWCYGFGVDGLLCCYELDLSVPAQPQLRELRRGPAPAALVCGGLTASGHMFGLNTFAIYPAFGLLPMNWDVHSQTRSSASLAAYSGAVTLANRKAILVHHFA</sequence>
<reference evidence="2" key="1">
    <citation type="submission" date="2014-09" db="EMBL/GenBank/DDBJ databases">
        <title>Genome sequence of the luminous mushroom Mycena chlorophos for searching fungal bioluminescence genes.</title>
        <authorList>
            <person name="Tanaka Y."/>
            <person name="Kasuga D."/>
            <person name="Oba Y."/>
            <person name="Hase S."/>
            <person name="Sato K."/>
            <person name="Oba Y."/>
            <person name="Sakakibara Y."/>
        </authorList>
    </citation>
    <scope>NUCLEOTIDE SEQUENCE</scope>
</reference>
<name>A0ABQ0LY01_MYCCL</name>
<feature type="domain" description="F-box" evidence="1">
    <location>
        <begin position="1"/>
        <end position="47"/>
    </location>
</feature>
<keyword evidence="3" id="KW-1185">Reference proteome</keyword>
<dbReference type="Pfam" id="PF12937">
    <property type="entry name" value="F-box-like"/>
    <property type="match status" value="1"/>
</dbReference>
<gene>
    <name evidence="2" type="ORF">MCHLO_12638</name>
</gene>
<dbReference type="InterPro" id="IPR001810">
    <property type="entry name" value="F-box_dom"/>
</dbReference>
<evidence type="ECO:0000313" key="3">
    <source>
        <dbReference type="Proteomes" id="UP000815677"/>
    </source>
</evidence>
<evidence type="ECO:0000259" key="1">
    <source>
        <dbReference type="PROSITE" id="PS50181"/>
    </source>
</evidence>